<name>W6PUW5_9BACE</name>
<evidence type="ECO:0000313" key="1">
    <source>
        <dbReference type="EMBL" id="CDM07705.1"/>
    </source>
</evidence>
<gene>
    <name evidence="1" type="ORF">BN890_53330</name>
</gene>
<dbReference type="EMBL" id="CBXG010000056">
    <property type="protein sequence ID" value="CDM07705.1"/>
    <property type="molecule type" value="Genomic_DNA"/>
</dbReference>
<proteinExistence type="predicted"/>
<sequence length="48" mass="5698">MYPTLKTYFFSDLFGFHDQYETLFDDAAESWIGIEKVFNLPTVDLKDE</sequence>
<evidence type="ECO:0000313" key="2">
    <source>
        <dbReference type="Proteomes" id="UP000019380"/>
    </source>
</evidence>
<organism evidence="1 2">
    <name type="scientific">Bacteroides xylanisolvens SD CC 1b</name>
    <dbReference type="NCBI Taxonomy" id="702447"/>
    <lineage>
        <taxon>Bacteria</taxon>
        <taxon>Pseudomonadati</taxon>
        <taxon>Bacteroidota</taxon>
        <taxon>Bacteroidia</taxon>
        <taxon>Bacteroidales</taxon>
        <taxon>Bacteroidaceae</taxon>
        <taxon>Bacteroides</taxon>
    </lineage>
</organism>
<dbReference type="AlphaFoldDB" id="W6PUW5"/>
<accession>W6PUW5</accession>
<dbReference type="Proteomes" id="UP000019380">
    <property type="component" value="Unassembled WGS sequence"/>
</dbReference>
<protein>
    <submittedName>
        <fullName evidence="1">Uncharacterized protein</fullName>
    </submittedName>
</protein>
<reference evidence="1 2" key="1">
    <citation type="submission" date="2013-12" db="EMBL/GenBank/DDBJ databases">
        <title>Improved hybrid genome assemblies of Bacteroides xylanisolvens SD CC 1b and Bacteroides xylanisolvens SD CC 2a using Illumina and 454 Sequencing.</title>
        <authorList>
            <person name="Ramaraj T."/>
            <person name="Sundararajan A."/>
            <person name="Mudge J."/>
            <person name="Schilkey F.D."/>
            <person name="Delvecchio V."/>
            <person name="Donlon M."/>
            <person name="Ziemer C."/>
        </authorList>
    </citation>
    <scope>NUCLEOTIDE SEQUENCE [LARGE SCALE GENOMIC DNA]</scope>
</reference>
<comment type="caution">
    <text evidence="1">The sequence shown here is derived from an EMBL/GenBank/DDBJ whole genome shotgun (WGS) entry which is preliminary data.</text>
</comment>